<evidence type="ECO:0008006" key="3">
    <source>
        <dbReference type="Google" id="ProtNLM"/>
    </source>
</evidence>
<dbReference type="GO" id="GO:0003676">
    <property type="term" value="F:nucleic acid binding"/>
    <property type="evidence" value="ECO:0007669"/>
    <property type="project" value="InterPro"/>
</dbReference>
<dbReference type="Proteomes" id="UP000192578">
    <property type="component" value="Unassembled WGS sequence"/>
</dbReference>
<comment type="caution">
    <text evidence="1">The sequence shown here is derived from an EMBL/GenBank/DDBJ whole genome shotgun (WGS) entry which is preliminary data.</text>
</comment>
<dbReference type="EMBL" id="MTYJ01000095">
    <property type="protein sequence ID" value="OQV15008.1"/>
    <property type="molecule type" value="Genomic_DNA"/>
</dbReference>
<dbReference type="Gene3D" id="3.30.420.10">
    <property type="entry name" value="Ribonuclease H-like superfamily/Ribonuclease H"/>
    <property type="match status" value="1"/>
</dbReference>
<sequence>MGLPLIRSDNLIKKIAKPIDIPNPPTQREISCKLGISTGTVLRMLKEDLGQTYHKKATTHVLTPKQAQQRLDRGPHFLRCLSHRKLPVIVSIDETYLDLNEFTGERDGCYESPDKPAPIEWKKKLRSGWPGKVMVCMEISWNGPTSLYFVPPKAKMNNQMFIDLILEPLFKKDVPRLYPGEKKKIILHMNSAGAHVKDTVVKWLQDRKIKFITKEEWMSNSPDLSPMDYGVNSIIKRRCNRHKAKNMAELVAIAKREWKKFGLRQCRNILKV</sequence>
<evidence type="ECO:0000313" key="1">
    <source>
        <dbReference type="EMBL" id="OQV15008.1"/>
    </source>
</evidence>
<dbReference type="PANTHER" id="PTHR46060">
    <property type="entry name" value="MARINER MOS1 TRANSPOSASE-LIKE PROTEIN"/>
    <property type="match status" value="1"/>
</dbReference>
<organism evidence="1 2">
    <name type="scientific">Hypsibius exemplaris</name>
    <name type="common">Freshwater tardigrade</name>
    <dbReference type="NCBI Taxonomy" id="2072580"/>
    <lineage>
        <taxon>Eukaryota</taxon>
        <taxon>Metazoa</taxon>
        <taxon>Ecdysozoa</taxon>
        <taxon>Tardigrada</taxon>
        <taxon>Eutardigrada</taxon>
        <taxon>Parachela</taxon>
        <taxon>Hypsibioidea</taxon>
        <taxon>Hypsibiidae</taxon>
        <taxon>Hypsibius</taxon>
    </lineage>
</organism>
<accession>A0A1W0WIG8</accession>
<evidence type="ECO:0000313" key="2">
    <source>
        <dbReference type="Proteomes" id="UP000192578"/>
    </source>
</evidence>
<gene>
    <name evidence="1" type="ORF">BV898_10768</name>
</gene>
<dbReference type="OrthoDB" id="9981685at2759"/>
<reference evidence="2" key="1">
    <citation type="submission" date="2017-01" db="EMBL/GenBank/DDBJ databases">
        <title>Comparative genomics of anhydrobiosis in the tardigrade Hypsibius dujardini.</title>
        <authorList>
            <person name="Yoshida Y."/>
            <person name="Koutsovoulos G."/>
            <person name="Laetsch D."/>
            <person name="Stevens L."/>
            <person name="Kumar S."/>
            <person name="Horikawa D."/>
            <person name="Ishino K."/>
            <person name="Komine S."/>
            <person name="Tomita M."/>
            <person name="Blaxter M."/>
            <person name="Arakawa K."/>
        </authorList>
    </citation>
    <scope>NUCLEOTIDE SEQUENCE [LARGE SCALE GENOMIC DNA]</scope>
    <source>
        <strain evidence="2">Z151</strain>
    </source>
</reference>
<keyword evidence="2" id="KW-1185">Reference proteome</keyword>
<dbReference type="PANTHER" id="PTHR46060:SF1">
    <property type="entry name" value="MARINER MOS1 TRANSPOSASE-LIKE PROTEIN"/>
    <property type="match status" value="1"/>
</dbReference>
<dbReference type="InterPro" id="IPR036397">
    <property type="entry name" value="RNaseH_sf"/>
</dbReference>
<name>A0A1W0WIG8_HYPEX</name>
<protein>
    <recommendedName>
        <fullName evidence="3">Tc1-like transposase DDE domain-containing protein</fullName>
    </recommendedName>
</protein>
<dbReference type="InterPro" id="IPR052709">
    <property type="entry name" value="Transposase-MT_Hybrid"/>
</dbReference>
<dbReference type="AlphaFoldDB" id="A0A1W0WIG8"/>
<proteinExistence type="predicted"/>